<proteinExistence type="predicted"/>
<accession>A0A2T7NPV0</accession>
<sequence>MARKNRCNCFDEEINAVLTGLRREGPSTERSILERLVNLLSRAAVKDRGEVNPQKVWTKELEPVWWKEFTDLRWKNPREHPKDRKDDLKKKVNILHNRLTELGGMTTVLEEEFQLATNSNKADIELKSDFEAIIAKVSGLHFMLENVSKKLKAAKDFTEKIAHYVRKISSCFEKCQLVVQETTLIVEAKDKKKDQLWQSMGVERPGTQQVGFKKKSSDPIFSIEKILESEEFLCMFDSSPEPSPGVDTEEILFRFQTDDISEDNTLPKSSTQTRRPILPK</sequence>
<dbReference type="AlphaFoldDB" id="A0A2T7NPV0"/>
<feature type="region of interest" description="Disordered" evidence="1">
    <location>
        <begin position="257"/>
        <end position="280"/>
    </location>
</feature>
<evidence type="ECO:0000256" key="1">
    <source>
        <dbReference type="SAM" id="MobiDB-lite"/>
    </source>
</evidence>
<organism evidence="2 3">
    <name type="scientific">Pomacea canaliculata</name>
    <name type="common">Golden apple snail</name>
    <dbReference type="NCBI Taxonomy" id="400727"/>
    <lineage>
        <taxon>Eukaryota</taxon>
        <taxon>Metazoa</taxon>
        <taxon>Spiralia</taxon>
        <taxon>Lophotrochozoa</taxon>
        <taxon>Mollusca</taxon>
        <taxon>Gastropoda</taxon>
        <taxon>Caenogastropoda</taxon>
        <taxon>Architaenioglossa</taxon>
        <taxon>Ampullarioidea</taxon>
        <taxon>Ampullariidae</taxon>
        <taxon>Pomacea</taxon>
    </lineage>
</organism>
<dbReference type="Proteomes" id="UP000245119">
    <property type="component" value="Linkage Group LG10"/>
</dbReference>
<evidence type="ECO:0000313" key="3">
    <source>
        <dbReference type="Proteomes" id="UP000245119"/>
    </source>
</evidence>
<protein>
    <submittedName>
        <fullName evidence="2">Uncharacterized protein</fullName>
    </submittedName>
</protein>
<comment type="caution">
    <text evidence="2">The sequence shown here is derived from an EMBL/GenBank/DDBJ whole genome shotgun (WGS) entry which is preliminary data.</text>
</comment>
<reference evidence="2 3" key="1">
    <citation type="submission" date="2018-04" db="EMBL/GenBank/DDBJ databases">
        <title>The genome of golden apple snail Pomacea canaliculata provides insight into stress tolerance and invasive adaptation.</title>
        <authorList>
            <person name="Liu C."/>
            <person name="Liu B."/>
            <person name="Ren Y."/>
            <person name="Zhang Y."/>
            <person name="Wang H."/>
            <person name="Li S."/>
            <person name="Jiang F."/>
            <person name="Yin L."/>
            <person name="Zhang G."/>
            <person name="Qian W."/>
            <person name="Fan W."/>
        </authorList>
    </citation>
    <scope>NUCLEOTIDE SEQUENCE [LARGE SCALE GENOMIC DNA]</scope>
    <source>
        <strain evidence="2">SZHN2017</strain>
        <tissue evidence="2">Muscle</tissue>
    </source>
</reference>
<name>A0A2T7NPV0_POMCA</name>
<keyword evidence="3" id="KW-1185">Reference proteome</keyword>
<gene>
    <name evidence="2" type="ORF">C0Q70_16462</name>
</gene>
<evidence type="ECO:0000313" key="2">
    <source>
        <dbReference type="EMBL" id="PVD23199.1"/>
    </source>
</evidence>
<dbReference type="EMBL" id="PZQS01000010">
    <property type="protein sequence ID" value="PVD23199.1"/>
    <property type="molecule type" value="Genomic_DNA"/>
</dbReference>
<feature type="compositionally biased region" description="Polar residues" evidence="1">
    <location>
        <begin position="263"/>
        <end position="274"/>
    </location>
</feature>